<sequence length="52" mass="5691">SSTMPLPSIEQPPTLELKPLSKNLKYAYLGESEKLSVLISSILDTGQQRSSD</sequence>
<feature type="non-terminal residue" evidence="1">
    <location>
        <position position="1"/>
    </location>
</feature>
<evidence type="ECO:0000313" key="1">
    <source>
        <dbReference type="EMBL" id="MCI56400.1"/>
    </source>
</evidence>
<proteinExistence type="predicted"/>
<accession>A0A392T8B0</accession>
<organism evidence="1 2">
    <name type="scientific">Trifolium medium</name>
    <dbReference type="NCBI Taxonomy" id="97028"/>
    <lineage>
        <taxon>Eukaryota</taxon>
        <taxon>Viridiplantae</taxon>
        <taxon>Streptophyta</taxon>
        <taxon>Embryophyta</taxon>
        <taxon>Tracheophyta</taxon>
        <taxon>Spermatophyta</taxon>
        <taxon>Magnoliopsida</taxon>
        <taxon>eudicotyledons</taxon>
        <taxon>Gunneridae</taxon>
        <taxon>Pentapetalae</taxon>
        <taxon>rosids</taxon>
        <taxon>fabids</taxon>
        <taxon>Fabales</taxon>
        <taxon>Fabaceae</taxon>
        <taxon>Papilionoideae</taxon>
        <taxon>50 kb inversion clade</taxon>
        <taxon>NPAAA clade</taxon>
        <taxon>Hologalegina</taxon>
        <taxon>IRL clade</taxon>
        <taxon>Trifolieae</taxon>
        <taxon>Trifolium</taxon>
    </lineage>
</organism>
<dbReference type="AlphaFoldDB" id="A0A392T8B0"/>
<comment type="caution">
    <text evidence="1">The sequence shown here is derived from an EMBL/GenBank/DDBJ whole genome shotgun (WGS) entry which is preliminary data.</text>
</comment>
<dbReference type="EMBL" id="LXQA010511682">
    <property type="protein sequence ID" value="MCI56400.1"/>
    <property type="molecule type" value="Genomic_DNA"/>
</dbReference>
<evidence type="ECO:0000313" key="2">
    <source>
        <dbReference type="Proteomes" id="UP000265520"/>
    </source>
</evidence>
<keyword evidence="2" id="KW-1185">Reference proteome</keyword>
<name>A0A392T8B0_9FABA</name>
<reference evidence="1 2" key="1">
    <citation type="journal article" date="2018" name="Front. Plant Sci.">
        <title>Red Clover (Trifolium pratense) and Zigzag Clover (T. medium) - A Picture of Genomic Similarities and Differences.</title>
        <authorList>
            <person name="Dluhosova J."/>
            <person name="Istvanek J."/>
            <person name="Nedelnik J."/>
            <person name="Repkova J."/>
        </authorList>
    </citation>
    <scope>NUCLEOTIDE SEQUENCE [LARGE SCALE GENOMIC DNA]</scope>
    <source>
        <strain evidence="2">cv. 10/8</strain>
        <tissue evidence="1">Leaf</tissue>
    </source>
</reference>
<protein>
    <submittedName>
        <fullName evidence="1">Uncharacterized protein</fullName>
    </submittedName>
</protein>
<dbReference type="Proteomes" id="UP000265520">
    <property type="component" value="Unassembled WGS sequence"/>
</dbReference>